<dbReference type="EMBL" id="JACAZE010000036">
    <property type="protein sequence ID" value="KAF7288373.1"/>
    <property type="molecule type" value="Genomic_DNA"/>
</dbReference>
<feature type="domain" description="AB hydrolase-1" evidence="3">
    <location>
        <begin position="29"/>
        <end position="316"/>
    </location>
</feature>
<comment type="caution">
    <text evidence="4">The sequence shown here is derived from an EMBL/GenBank/DDBJ whole genome shotgun (WGS) entry which is preliminary data.</text>
</comment>
<dbReference type="SUPFAM" id="SSF53474">
    <property type="entry name" value="alpha/beta-Hydrolases"/>
    <property type="match status" value="1"/>
</dbReference>
<reference evidence="4" key="1">
    <citation type="submission" date="2020-05" db="EMBL/GenBank/DDBJ databases">
        <title>Mycena genomes resolve the evolution of fungal bioluminescence.</title>
        <authorList>
            <person name="Tsai I.J."/>
        </authorList>
    </citation>
    <scope>NUCLEOTIDE SEQUENCE</scope>
    <source>
        <strain evidence="4">110903Hualien_Pintung</strain>
    </source>
</reference>
<dbReference type="Gene3D" id="3.40.50.1820">
    <property type="entry name" value="alpha/beta hydrolase"/>
    <property type="match status" value="1"/>
</dbReference>
<dbReference type="PANTHER" id="PTHR43329">
    <property type="entry name" value="EPOXIDE HYDROLASE"/>
    <property type="match status" value="1"/>
</dbReference>
<protein>
    <recommendedName>
        <fullName evidence="3">AB hydrolase-1 domain-containing protein</fullName>
    </recommendedName>
</protein>
<dbReference type="GO" id="GO:0016787">
    <property type="term" value="F:hydrolase activity"/>
    <property type="evidence" value="ECO:0007669"/>
    <property type="project" value="UniProtKB-KW"/>
</dbReference>
<accession>A0A8H6RWV6</accession>
<dbReference type="InterPro" id="IPR000073">
    <property type="entry name" value="AB_hydrolase_1"/>
</dbReference>
<dbReference type="PRINTS" id="PR00412">
    <property type="entry name" value="EPOXHYDRLASE"/>
</dbReference>
<dbReference type="Proteomes" id="UP000613580">
    <property type="component" value="Unassembled WGS sequence"/>
</dbReference>
<dbReference type="Pfam" id="PF00561">
    <property type="entry name" value="Abhydrolase_1"/>
    <property type="match status" value="1"/>
</dbReference>
<evidence type="ECO:0000313" key="5">
    <source>
        <dbReference type="Proteomes" id="UP000613580"/>
    </source>
</evidence>
<comment type="similarity">
    <text evidence="2">Belongs to the AB hydrolase superfamily. Epoxide hydrolase family.</text>
</comment>
<evidence type="ECO:0000256" key="2">
    <source>
        <dbReference type="ARBA" id="ARBA00038334"/>
    </source>
</evidence>
<dbReference type="OrthoDB" id="408373at2759"/>
<organism evidence="4 5">
    <name type="scientific">Mycena chlorophos</name>
    <name type="common">Agaric fungus</name>
    <name type="synonym">Agaricus chlorophos</name>
    <dbReference type="NCBI Taxonomy" id="658473"/>
    <lineage>
        <taxon>Eukaryota</taxon>
        <taxon>Fungi</taxon>
        <taxon>Dikarya</taxon>
        <taxon>Basidiomycota</taxon>
        <taxon>Agaricomycotina</taxon>
        <taxon>Agaricomycetes</taxon>
        <taxon>Agaricomycetidae</taxon>
        <taxon>Agaricales</taxon>
        <taxon>Marasmiineae</taxon>
        <taxon>Mycenaceae</taxon>
        <taxon>Mycena</taxon>
    </lineage>
</organism>
<evidence type="ECO:0000259" key="3">
    <source>
        <dbReference type="Pfam" id="PF00561"/>
    </source>
</evidence>
<keyword evidence="5" id="KW-1185">Reference proteome</keyword>
<gene>
    <name evidence="4" type="ORF">HMN09_01400300</name>
</gene>
<name>A0A8H6RWV6_MYCCL</name>
<dbReference type="InterPro" id="IPR000639">
    <property type="entry name" value="Epox_hydrolase-like"/>
</dbReference>
<dbReference type="InterPro" id="IPR029058">
    <property type="entry name" value="AB_hydrolase_fold"/>
</dbReference>
<dbReference type="AlphaFoldDB" id="A0A8H6RWV6"/>
<evidence type="ECO:0000256" key="1">
    <source>
        <dbReference type="ARBA" id="ARBA00022801"/>
    </source>
</evidence>
<sequence length="333" mass="36932">MDFTRFKTAKTQRGFTYAYYFTAASAGKPTLFFAHGFPTPAYLWRRQIAFLEPLGFGIVAPDLLGYGGTDKPTDSKAYVGSGMAQDVVDILDAEGIEKFIAIGHDWGVQVVSRLITYHSDRLLGIALLAVGYLPPMPVGVDFTAAVKDKLGYDAYAYQRFFAEPGAHLTIEKNFDSFFSLVFPLPKSATQPENIWREHMCVDGKTKAWIEGNRTTELVPYLSPEDKDYVKKTLLAGGMEGPLCWYKVFLSGEASADDTKISKEAAIISKPLLFIAFNDDPICLPEIGYEAHAAYVRPKSNLTTKAVAGDHWALLSNADEVNKELLEWIERLSV</sequence>
<evidence type="ECO:0000313" key="4">
    <source>
        <dbReference type="EMBL" id="KAF7288373.1"/>
    </source>
</evidence>
<keyword evidence="1" id="KW-0378">Hydrolase</keyword>
<proteinExistence type="inferred from homology"/>